<gene>
    <name evidence="8" type="ORF">RHOBADRAFT_10194</name>
</gene>
<evidence type="ECO:0000256" key="1">
    <source>
        <dbReference type="ARBA" id="ARBA00001954"/>
    </source>
</evidence>
<dbReference type="OMA" id="QRWHIDA"/>
<evidence type="ECO:0000313" key="8">
    <source>
        <dbReference type="EMBL" id="KPV77107.1"/>
    </source>
</evidence>
<proteinExistence type="inferred from homology"/>
<evidence type="ECO:0000256" key="3">
    <source>
        <dbReference type="ARBA" id="ARBA00022723"/>
    </source>
</evidence>
<keyword evidence="6" id="KW-0408">Iron</keyword>
<dbReference type="STRING" id="578459.A0A194S931"/>
<dbReference type="InterPro" id="IPR051178">
    <property type="entry name" value="TfdA_dioxygenase"/>
</dbReference>
<dbReference type="Proteomes" id="UP000053890">
    <property type="component" value="Unassembled WGS sequence"/>
</dbReference>
<dbReference type="OrthoDB" id="2537897at2759"/>
<dbReference type="GeneID" id="28972430"/>
<feature type="non-terminal residue" evidence="8">
    <location>
        <position position="328"/>
    </location>
</feature>
<sequence>FGASVSGVDLNQLSREDFKEIEYALYKYRLLVVRDQPDLRPESQYRINCLFDPDATGKHGVRRKNLTGGLPSVPDCEMVRIVGRGTLPAGHYGTTEPMELKAGSHQAWHKTPLSDDELASGDTRFSRWHQDAQYKPGNHTARVTTIYAHTLPHGPDVKIRWDDGSGLTMSAQPGRTAFMDATKMYEALSDEDKRWVDHSLVEYAPSPYEFIINCKGLSNGFGISSDDLETPIEDLPLPESQAERLPLVWLNPVTGEKALQFHQIIVRKIHYRTSDDGEYRVIDDLREVRKMLDDLQRPFLTPSNVLVAPQEQGDLAIWLNRACRHSPV</sequence>
<dbReference type="GO" id="GO:0051213">
    <property type="term" value="F:dioxygenase activity"/>
    <property type="evidence" value="ECO:0007669"/>
    <property type="project" value="UniProtKB-KW"/>
</dbReference>
<feature type="domain" description="TauD/TfdA-like" evidence="7">
    <location>
        <begin position="1"/>
        <end position="326"/>
    </location>
</feature>
<dbReference type="Gene3D" id="3.60.130.10">
    <property type="entry name" value="Clavaminate synthase-like"/>
    <property type="match status" value="1"/>
</dbReference>
<keyword evidence="9" id="KW-1185">Reference proteome</keyword>
<dbReference type="InterPro" id="IPR042098">
    <property type="entry name" value="TauD-like_sf"/>
</dbReference>
<dbReference type="PANTHER" id="PTHR43779">
    <property type="entry name" value="DIOXYGENASE RV0097-RELATED"/>
    <property type="match status" value="1"/>
</dbReference>
<name>A0A194S931_RHOGW</name>
<dbReference type="EMBL" id="KQ474075">
    <property type="protein sequence ID" value="KPV77107.1"/>
    <property type="molecule type" value="Genomic_DNA"/>
</dbReference>
<dbReference type="InterPro" id="IPR003819">
    <property type="entry name" value="TauD/TfdA-like"/>
</dbReference>
<accession>A0A194S931</accession>
<reference evidence="8 9" key="1">
    <citation type="journal article" date="2015" name="Front. Microbiol.">
        <title>Genome sequence of the plant growth promoting endophytic yeast Rhodotorula graminis WP1.</title>
        <authorList>
            <person name="Firrincieli A."/>
            <person name="Otillar R."/>
            <person name="Salamov A."/>
            <person name="Schmutz J."/>
            <person name="Khan Z."/>
            <person name="Redman R.S."/>
            <person name="Fleck N.D."/>
            <person name="Lindquist E."/>
            <person name="Grigoriev I.V."/>
            <person name="Doty S.L."/>
        </authorList>
    </citation>
    <scope>NUCLEOTIDE SEQUENCE [LARGE SCALE GENOMIC DNA]</scope>
    <source>
        <strain evidence="8 9">WP1</strain>
    </source>
</reference>
<dbReference type="AlphaFoldDB" id="A0A194S931"/>
<evidence type="ECO:0000256" key="5">
    <source>
        <dbReference type="ARBA" id="ARBA00023002"/>
    </source>
</evidence>
<dbReference type="Pfam" id="PF02668">
    <property type="entry name" value="TauD"/>
    <property type="match status" value="1"/>
</dbReference>
<comment type="cofactor">
    <cofactor evidence="1">
        <name>Fe(2+)</name>
        <dbReference type="ChEBI" id="CHEBI:29033"/>
    </cofactor>
</comment>
<protein>
    <recommendedName>
        <fullName evidence="7">TauD/TfdA-like domain-containing protein</fullName>
    </recommendedName>
</protein>
<evidence type="ECO:0000256" key="6">
    <source>
        <dbReference type="ARBA" id="ARBA00023004"/>
    </source>
</evidence>
<keyword evidence="4" id="KW-0223">Dioxygenase</keyword>
<comment type="similarity">
    <text evidence="2">Belongs to the TfdA dioxygenase family.</text>
</comment>
<feature type="non-terminal residue" evidence="8">
    <location>
        <position position="1"/>
    </location>
</feature>
<organism evidence="8 9">
    <name type="scientific">Rhodotorula graminis (strain WP1)</name>
    <dbReference type="NCBI Taxonomy" id="578459"/>
    <lineage>
        <taxon>Eukaryota</taxon>
        <taxon>Fungi</taxon>
        <taxon>Dikarya</taxon>
        <taxon>Basidiomycota</taxon>
        <taxon>Pucciniomycotina</taxon>
        <taxon>Microbotryomycetes</taxon>
        <taxon>Sporidiobolales</taxon>
        <taxon>Sporidiobolaceae</taxon>
        <taxon>Rhodotorula</taxon>
    </lineage>
</organism>
<keyword evidence="3" id="KW-0479">Metal-binding</keyword>
<dbReference type="SUPFAM" id="SSF51197">
    <property type="entry name" value="Clavaminate synthase-like"/>
    <property type="match status" value="1"/>
</dbReference>
<dbReference type="PANTHER" id="PTHR43779:SF2">
    <property type="entry name" value="ALPHA-KETOGLUTARATE-DEPENDENT XANTHINE DIOXYGENASE XAN1"/>
    <property type="match status" value="1"/>
</dbReference>
<evidence type="ECO:0000259" key="7">
    <source>
        <dbReference type="Pfam" id="PF02668"/>
    </source>
</evidence>
<keyword evidence="5" id="KW-0560">Oxidoreductase</keyword>
<evidence type="ECO:0000313" key="9">
    <source>
        <dbReference type="Proteomes" id="UP000053890"/>
    </source>
</evidence>
<dbReference type="GO" id="GO:0046872">
    <property type="term" value="F:metal ion binding"/>
    <property type="evidence" value="ECO:0007669"/>
    <property type="project" value="UniProtKB-KW"/>
</dbReference>
<evidence type="ECO:0000256" key="2">
    <source>
        <dbReference type="ARBA" id="ARBA00005896"/>
    </source>
</evidence>
<dbReference type="RefSeq" id="XP_018273156.1">
    <property type="nucleotide sequence ID" value="XM_018411981.1"/>
</dbReference>
<evidence type="ECO:0000256" key="4">
    <source>
        <dbReference type="ARBA" id="ARBA00022964"/>
    </source>
</evidence>